<dbReference type="Pfam" id="PF04264">
    <property type="entry name" value="YceI"/>
    <property type="match status" value="1"/>
</dbReference>
<organism evidence="2 3">
    <name type="scientific">Endozoicomonas numazuensis</name>
    <dbReference type="NCBI Taxonomy" id="1137799"/>
    <lineage>
        <taxon>Bacteria</taxon>
        <taxon>Pseudomonadati</taxon>
        <taxon>Pseudomonadota</taxon>
        <taxon>Gammaproteobacteria</taxon>
        <taxon>Oceanospirillales</taxon>
        <taxon>Endozoicomonadaceae</taxon>
        <taxon>Endozoicomonas</taxon>
    </lineage>
</organism>
<dbReference type="SUPFAM" id="SSF101874">
    <property type="entry name" value="YceI-like"/>
    <property type="match status" value="1"/>
</dbReference>
<proteinExistence type="predicted"/>
<gene>
    <name evidence="2" type="ORF">GZ78_22080</name>
</gene>
<dbReference type="AlphaFoldDB" id="A0A081NDL1"/>
<dbReference type="Gene3D" id="2.40.128.110">
    <property type="entry name" value="Lipid/polyisoprenoid-binding, YceI-like"/>
    <property type="match status" value="1"/>
</dbReference>
<dbReference type="RefSeq" id="WP_034840158.1">
    <property type="nucleotide sequence ID" value="NZ_JOKH01000005.1"/>
</dbReference>
<comment type="caution">
    <text evidence="2">The sequence shown here is derived from an EMBL/GenBank/DDBJ whole genome shotgun (WGS) entry which is preliminary data.</text>
</comment>
<dbReference type="STRING" id="1137799.GZ78_22080"/>
<name>A0A081NDL1_9GAMM</name>
<feature type="domain" description="Lipid/polyisoprenoid-binding YceI-like" evidence="1">
    <location>
        <begin position="28"/>
        <end position="192"/>
    </location>
</feature>
<keyword evidence="3" id="KW-1185">Reference proteome</keyword>
<dbReference type="EMBL" id="JOKH01000005">
    <property type="protein sequence ID" value="KEQ16534.1"/>
    <property type="molecule type" value="Genomic_DNA"/>
</dbReference>
<dbReference type="eggNOG" id="COG2353">
    <property type="taxonomic scope" value="Bacteria"/>
</dbReference>
<accession>A0A081NDL1</accession>
<dbReference type="InterPro" id="IPR036761">
    <property type="entry name" value="TTHA0802/YceI-like_sf"/>
</dbReference>
<sequence length="194" mass="21560">MNELKKIVVASVLSVSTTGLSVQARADDYTIDTRGIHSFINFKVNLLGYNWLHGNFTNFGGDFTFDGEDPSKSRMDVIIKTASIDSHHTELDKHLRSSEFLDVSTFPEAHFVSTHIESTDGNNARIYGDFTLKGITKEVIIDAVKENEDKDTSGHYRTEFSGTTTLSLKDFKVVNLGPVSPTIDITLEVEGIRQ</sequence>
<dbReference type="PANTHER" id="PTHR34406:SF1">
    <property type="entry name" value="PROTEIN YCEI"/>
    <property type="match status" value="1"/>
</dbReference>
<protein>
    <recommendedName>
        <fullName evidence="1">Lipid/polyisoprenoid-binding YceI-like domain-containing protein</fullName>
    </recommendedName>
</protein>
<dbReference type="SMART" id="SM00867">
    <property type="entry name" value="YceI"/>
    <property type="match status" value="1"/>
</dbReference>
<dbReference type="PANTHER" id="PTHR34406">
    <property type="entry name" value="PROTEIN YCEI"/>
    <property type="match status" value="1"/>
</dbReference>
<reference evidence="2 3" key="1">
    <citation type="submission" date="2014-06" db="EMBL/GenBank/DDBJ databases">
        <title>Whole Genome Sequences of Three Symbiotic Endozoicomonas Bacteria.</title>
        <authorList>
            <person name="Neave M.J."/>
            <person name="Apprill A."/>
            <person name="Voolstra C.R."/>
        </authorList>
    </citation>
    <scope>NUCLEOTIDE SEQUENCE [LARGE SCALE GENOMIC DNA]</scope>
    <source>
        <strain evidence="2 3">DSM 25634</strain>
    </source>
</reference>
<evidence type="ECO:0000313" key="3">
    <source>
        <dbReference type="Proteomes" id="UP000028073"/>
    </source>
</evidence>
<dbReference type="Proteomes" id="UP000028073">
    <property type="component" value="Unassembled WGS sequence"/>
</dbReference>
<evidence type="ECO:0000259" key="1">
    <source>
        <dbReference type="SMART" id="SM00867"/>
    </source>
</evidence>
<evidence type="ECO:0000313" key="2">
    <source>
        <dbReference type="EMBL" id="KEQ16534.1"/>
    </source>
</evidence>
<dbReference type="InterPro" id="IPR007372">
    <property type="entry name" value="Lipid/polyisoprenoid-bd_YceI"/>
</dbReference>